<dbReference type="EMBL" id="DXHV01000073">
    <property type="protein sequence ID" value="HIW01154.1"/>
    <property type="molecule type" value="Genomic_DNA"/>
</dbReference>
<dbReference type="Proteomes" id="UP000886752">
    <property type="component" value="Unassembled WGS sequence"/>
</dbReference>
<gene>
    <name evidence="3" type="ORF">H9894_08205</name>
</gene>
<dbReference type="PROSITE" id="PS51257">
    <property type="entry name" value="PROKAR_LIPOPROTEIN"/>
    <property type="match status" value="1"/>
</dbReference>
<feature type="region of interest" description="Disordered" evidence="1">
    <location>
        <begin position="152"/>
        <end position="198"/>
    </location>
</feature>
<evidence type="ECO:0000313" key="3">
    <source>
        <dbReference type="EMBL" id="HIW01154.1"/>
    </source>
</evidence>
<reference evidence="3" key="2">
    <citation type="submission" date="2021-04" db="EMBL/GenBank/DDBJ databases">
        <authorList>
            <person name="Gilroy R."/>
        </authorList>
    </citation>
    <scope>NUCLEOTIDE SEQUENCE</scope>
    <source>
        <strain evidence="3">ChiHecec2B26-446</strain>
    </source>
</reference>
<sequence>MHRLLVTLTLLILPILAGCAGVANPLTGTTAGGGLVARESKLLGTPLPLGMDFYPEHSRIEGQDGMEVLRGDASLYMCASKTCTALQNAGWTTRLAYATSSRACYVFEKDGRLAVITIHPQSPTTLTLMVIYTCSAPPAGLPMPIQEKSSFSFGFGSGSEKSTDGSSGYPAEEGTGGLSTAPSTAPVHESGTIQERDL</sequence>
<reference evidence="3" key="1">
    <citation type="journal article" date="2021" name="PeerJ">
        <title>Extensive microbial diversity within the chicken gut microbiome revealed by metagenomics and culture.</title>
        <authorList>
            <person name="Gilroy R."/>
            <person name="Ravi A."/>
            <person name="Getino M."/>
            <person name="Pursley I."/>
            <person name="Horton D.L."/>
            <person name="Alikhan N.F."/>
            <person name="Baker D."/>
            <person name="Gharbi K."/>
            <person name="Hall N."/>
            <person name="Watson M."/>
            <person name="Adriaenssens E.M."/>
            <person name="Foster-Nyarko E."/>
            <person name="Jarju S."/>
            <person name="Secka A."/>
            <person name="Antonio M."/>
            <person name="Oren A."/>
            <person name="Chaudhuri R.R."/>
            <person name="La Ragione R."/>
            <person name="Hildebrand F."/>
            <person name="Pallen M.J."/>
        </authorList>
    </citation>
    <scope>NUCLEOTIDE SEQUENCE</scope>
    <source>
        <strain evidence="3">ChiHecec2B26-446</strain>
    </source>
</reference>
<comment type="caution">
    <text evidence="3">The sequence shown here is derived from an EMBL/GenBank/DDBJ whole genome shotgun (WGS) entry which is preliminary data.</text>
</comment>
<dbReference type="AlphaFoldDB" id="A0A9D1PYQ2"/>
<protein>
    <recommendedName>
        <fullName evidence="5">Lipoprotein</fullName>
    </recommendedName>
</protein>
<evidence type="ECO:0008006" key="5">
    <source>
        <dbReference type="Google" id="ProtNLM"/>
    </source>
</evidence>
<proteinExistence type="predicted"/>
<name>A0A9D1PYQ2_9BACT</name>
<evidence type="ECO:0000313" key="4">
    <source>
        <dbReference type="Proteomes" id="UP000886752"/>
    </source>
</evidence>
<accession>A0A9D1PYQ2</accession>
<organism evidence="3 4">
    <name type="scientific">Candidatus Desulfovibrio intestinipullorum</name>
    <dbReference type="NCBI Taxonomy" id="2838536"/>
    <lineage>
        <taxon>Bacteria</taxon>
        <taxon>Pseudomonadati</taxon>
        <taxon>Thermodesulfobacteriota</taxon>
        <taxon>Desulfovibrionia</taxon>
        <taxon>Desulfovibrionales</taxon>
        <taxon>Desulfovibrionaceae</taxon>
        <taxon>Desulfovibrio</taxon>
    </lineage>
</organism>
<feature type="chain" id="PRO_5038427618" description="Lipoprotein" evidence="2">
    <location>
        <begin position="20"/>
        <end position="198"/>
    </location>
</feature>
<keyword evidence="2" id="KW-0732">Signal</keyword>
<evidence type="ECO:0000256" key="1">
    <source>
        <dbReference type="SAM" id="MobiDB-lite"/>
    </source>
</evidence>
<feature type="signal peptide" evidence="2">
    <location>
        <begin position="1"/>
        <end position="19"/>
    </location>
</feature>
<evidence type="ECO:0000256" key="2">
    <source>
        <dbReference type="SAM" id="SignalP"/>
    </source>
</evidence>